<dbReference type="eggNOG" id="COG1100">
    <property type="taxonomic scope" value="Bacteria"/>
</dbReference>
<feature type="domain" description="Putative endonuclease Z1" evidence="1">
    <location>
        <begin position="389"/>
        <end position="611"/>
    </location>
</feature>
<reference evidence="3 5" key="4">
    <citation type="submission" date="2023-11" db="EMBL/GenBank/DDBJ databases">
        <title>MicrobeMod: A computational toolkit for identifying prokaryotic methylation and restriction-modification with nanopore sequencing.</title>
        <authorList>
            <person name="Crits-Christoph A."/>
            <person name="Kang S.C."/>
            <person name="Lee H."/>
            <person name="Ostrov N."/>
        </authorList>
    </citation>
    <scope>NUCLEOTIDE SEQUENCE [LARGE SCALE GENOMIC DNA]</scope>
    <source>
        <strain evidence="3 5">ATCC 33173</strain>
    </source>
</reference>
<evidence type="ECO:0000313" key="4">
    <source>
        <dbReference type="Proteomes" id="UP000008707"/>
    </source>
</evidence>
<name>E1VCB4_HALED</name>
<evidence type="ECO:0000313" key="2">
    <source>
        <dbReference type="EMBL" id="CBV44284.1"/>
    </source>
</evidence>
<protein>
    <submittedName>
        <fullName evidence="3">Z1 domain-containing protein</fullName>
    </submittedName>
</protein>
<dbReference type="EMBL" id="FN869568">
    <property type="protein sequence ID" value="CBV44284.1"/>
    <property type="molecule type" value="Genomic_DNA"/>
</dbReference>
<proteinExistence type="predicted"/>
<reference evidence="4" key="3">
    <citation type="journal article" date="2011" name="Environ. Microbiol.">
        <title>A blueprint of ectoine metabolism from the genome of the industrial producer Halomonas elongata DSM 2581(T).</title>
        <authorList>
            <person name="Schwibbert K."/>
            <person name="Marin-Sanguino A."/>
            <person name="Bagyan I."/>
            <person name="Heidrich G."/>
            <person name="Lentzen G."/>
            <person name="Seitz H."/>
            <person name="Rampp M."/>
            <person name="Schuster S.C."/>
            <person name="Klenk H.P."/>
            <person name="Pfeiffer F."/>
            <person name="Oesterhelt D."/>
            <person name="Kunte H.J."/>
        </authorList>
    </citation>
    <scope>NUCLEOTIDE SEQUENCE [LARGE SCALE GENOMIC DNA]</scope>
    <source>
        <strain evidence="4">ATCC 33173 / DSM 2581 / NBRC 15536 / NCIMB 2198 / 1H9</strain>
    </source>
</reference>
<dbReference type="RefSeq" id="WP_013334154.1">
    <property type="nucleotide sequence ID" value="NC_014532.2"/>
</dbReference>
<reference evidence="2" key="2">
    <citation type="submission" date="2010-05" db="EMBL/GenBank/DDBJ databases">
        <title>Revision and reannotation of the Halomonas elongata DSM 2581(T) genome.</title>
        <authorList>
            <person name="Pfeiffer F."/>
            <person name="Bagyan I."/>
            <person name="Alfaro-Espinoza G."/>
            <person name="Zamora-Lagos M.A."/>
            <person name="Habermann B."/>
            <person name="Oesterhelt D."/>
            <person name="Kunte H.J."/>
        </authorList>
    </citation>
    <scope>NUCLEOTIDE SEQUENCE</scope>
    <source>
        <strain evidence="2">Type strain: DSM 2581</strain>
    </source>
</reference>
<dbReference type="Proteomes" id="UP000008707">
    <property type="component" value="Chromosome"/>
</dbReference>
<dbReference type="InterPro" id="IPR018310">
    <property type="entry name" value="Put_endonuclease_Z1-dom"/>
</dbReference>
<keyword evidence="5" id="KW-1185">Reference proteome</keyword>
<organism evidence="2 4">
    <name type="scientific">Halomonas elongata (strain ATCC 33173 / DSM 2581 / NBRC 15536 / NCIMB 2198 / 1H9)</name>
    <dbReference type="NCBI Taxonomy" id="768066"/>
    <lineage>
        <taxon>Bacteria</taxon>
        <taxon>Pseudomonadati</taxon>
        <taxon>Pseudomonadota</taxon>
        <taxon>Gammaproteobacteria</taxon>
        <taxon>Oceanospirillales</taxon>
        <taxon>Halomonadaceae</taxon>
        <taxon>Halomonas</taxon>
    </lineage>
</organism>
<dbReference type="Proteomes" id="UP001322512">
    <property type="component" value="Chromosome"/>
</dbReference>
<dbReference type="GeneID" id="91011858"/>
<sequence length="880" mass="99453">MSSTQVDRFVRQIRDKLPVYGNPEECAEKVKEDAEAIVSPLPEMVLQDINAAYQVVKKSFREVEILRPSSIIKSRENWYHGPQPHHKHWPALDGYLREVKGWEPDAVDSIGKTSNEVVSLLGNPAKKSFRERGLVVGYVQSGKTANMTAVIAKAVDAGYNLIVLLGGMTNKLRAQTQLRLESDIVNRHRELWQLYTTSEDTGDFVIPRNGSFTMPVSGRAQLAVLKKVSSRLDQFLKTIERTPPKILQELKVLLIDDECDQASVNSAKSEYDMTTINELIRCVIRKLPSVSYVGYTATPFANVFINPYPPGRDELDDLYPEDFITALPKPEAYFGAREVFGDEPADPGEEVESGHDMIRLITDNDELSRLRVEKAADKDNFHPSVTGNLEIAILWFISSCAIRRRRGHADRHMSMLVHTSPWIIQHDRMADAIEAWLEKHGNDLRHGRGQIFNDLSRVMKDELDRVEPYRDMHHIRPEAEEVVPEINEVLDALDVVVENGESDRRLDYTGAEKTYIVVGGAVLARGLTLEGLSVSFFLRTSRQYDTLLQMGRWFGYRHGYEDLPRLWTTPDLADSFRQLARVEEEIREDIEKYQIHNVTPKEFAVKVRSIPGMAITSATKMRHAYRIAISFAGRHVQTIRFDHRDDDTVRGNWKAGSRLIDDIGVARFEGESSRVAKGVDGSKVRQFLINFDIASSHLNLKKEHLLEYIDKQAGRMAKWNVGIILSAKGETSSYELGGMGKVTTVNRSRLKDTPGEYADIKALMSRRDILIDANSRPESLKGKTWTELKKYRPNLPLLLLYPINAESSPDPKRKGAASKTREPLDAVNDLLGIAIVFPGEELTAGDYYAVELDSPTPEELDDVDEMEVVDDMDGAELINE</sequence>
<evidence type="ECO:0000259" key="1">
    <source>
        <dbReference type="Pfam" id="PF10593"/>
    </source>
</evidence>
<accession>E1VCB4</accession>
<dbReference type="OrthoDB" id="436461at2"/>
<dbReference type="AlphaFoldDB" id="E1VCB4"/>
<dbReference type="KEGG" id="hel:HELO_4400"/>
<dbReference type="EMBL" id="CP139472">
    <property type="protein sequence ID" value="WPU46904.1"/>
    <property type="molecule type" value="Genomic_DNA"/>
</dbReference>
<evidence type="ECO:0000313" key="3">
    <source>
        <dbReference type="EMBL" id="WPU46904.1"/>
    </source>
</evidence>
<reference evidence="2" key="1">
    <citation type="journal article" date="2010" name="Environ. Microbiol.">
        <title>A blueprint of ectoine metabolism from the genome of the industrial producer Halomonas elongata DSM 2581(T).</title>
        <authorList>
            <person name="Schwibbert K."/>
            <person name="Marin-Sanguino A."/>
            <person name="Bagyan I."/>
            <person name="Heidrich G."/>
            <person name="Lentzen G."/>
            <person name="Seitz H."/>
            <person name="Rampp M."/>
            <person name="Schuster S.C."/>
            <person name="Klenk H.P."/>
            <person name="Pfeiffer F."/>
            <person name="Oesterhelt D."/>
            <person name="Kunte H.J."/>
        </authorList>
    </citation>
    <scope>NUCLEOTIDE SEQUENCE</scope>
    <source>
        <strain evidence="2">Type strain: DSM 2581</strain>
    </source>
</reference>
<dbReference type="Pfam" id="PF10593">
    <property type="entry name" value="Z1"/>
    <property type="match status" value="1"/>
</dbReference>
<dbReference type="STRING" id="768066.HELO_4400"/>
<dbReference type="REBASE" id="27874">
    <property type="entry name" value="Hel2581ORF4398P"/>
</dbReference>
<evidence type="ECO:0000313" key="5">
    <source>
        <dbReference type="Proteomes" id="UP001322512"/>
    </source>
</evidence>
<gene>
    <name evidence="2" type="ordered locus">HELO_4400</name>
    <name evidence="3" type="ORF">SR933_16890</name>
</gene>
<dbReference type="HOGENOM" id="CLU_007800_1_0_6"/>